<name>A0A382YIR9_9ZZZZ</name>
<keyword evidence="7" id="KW-0460">Magnesium</keyword>
<dbReference type="AlphaFoldDB" id="A0A382YIR9"/>
<dbReference type="InterPro" id="IPR000489">
    <property type="entry name" value="Pterin-binding_dom"/>
</dbReference>
<evidence type="ECO:0000256" key="3">
    <source>
        <dbReference type="ARBA" id="ARBA00004763"/>
    </source>
</evidence>
<keyword evidence="5" id="KW-0808">Transferase</keyword>
<organism evidence="10">
    <name type="scientific">marine metagenome</name>
    <dbReference type="NCBI Taxonomy" id="408172"/>
    <lineage>
        <taxon>unclassified sequences</taxon>
        <taxon>metagenomes</taxon>
        <taxon>ecological metagenomes</taxon>
    </lineage>
</organism>
<dbReference type="PROSITE" id="PS50972">
    <property type="entry name" value="PTERIN_BINDING"/>
    <property type="match status" value="1"/>
</dbReference>
<evidence type="ECO:0000313" key="10">
    <source>
        <dbReference type="EMBL" id="SVD83186.1"/>
    </source>
</evidence>
<dbReference type="Pfam" id="PF00809">
    <property type="entry name" value="Pterin_bind"/>
    <property type="match status" value="1"/>
</dbReference>
<dbReference type="PANTHER" id="PTHR20941">
    <property type="entry name" value="FOLATE SYNTHESIS PROTEINS"/>
    <property type="match status" value="1"/>
</dbReference>
<dbReference type="Gene3D" id="3.20.20.20">
    <property type="entry name" value="Dihydropteroate synthase-like"/>
    <property type="match status" value="1"/>
</dbReference>
<keyword evidence="6" id="KW-0479">Metal-binding</keyword>
<dbReference type="GO" id="GO:0046654">
    <property type="term" value="P:tetrahydrofolate biosynthetic process"/>
    <property type="evidence" value="ECO:0007669"/>
    <property type="project" value="TreeGrafter"/>
</dbReference>
<evidence type="ECO:0000256" key="4">
    <source>
        <dbReference type="ARBA" id="ARBA00012458"/>
    </source>
</evidence>
<reference evidence="10" key="1">
    <citation type="submission" date="2018-05" db="EMBL/GenBank/DDBJ databases">
        <authorList>
            <person name="Lanie J.A."/>
            <person name="Ng W.-L."/>
            <person name="Kazmierczak K.M."/>
            <person name="Andrzejewski T.M."/>
            <person name="Davidsen T.M."/>
            <person name="Wayne K.J."/>
            <person name="Tettelin H."/>
            <person name="Glass J.I."/>
            <person name="Rusch D."/>
            <person name="Podicherti R."/>
            <person name="Tsui H.-C.T."/>
            <person name="Winkler M.E."/>
        </authorList>
    </citation>
    <scope>NUCLEOTIDE SEQUENCE</scope>
</reference>
<dbReference type="EMBL" id="UINC01176177">
    <property type="protein sequence ID" value="SVD83186.1"/>
    <property type="molecule type" value="Genomic_DNA"/>
</dbReference>
<dbReference type="GO" id="GO:0046656">
    <property type="term" value="P:folic acid biosynthetic process"/>
    <property type="evidence" value="ECO:0007669"/>
    <property type="project" value="UniProtKB-KW"/>
</dbReference>
<keyword evidence="8" id="KW-0289">Folate biosynthesis</keyword>
<comment type="catalytic activity">
    <reaction evidence="1">
        <text>(7,8-dihydropterin-6-yl)methyl diphosphate + 4-aminobenzoate = 7,8-dihydropteroate + diphosphate</text>
        <dbReference type="Rhea" id="RHEA:19949"/>
        <dbReference type="ChEBI" id="CHEBI:17836"/>
        <dbReference type="ChEBI" id="CHEBI:17839"/>
        <dbReference type="ChEBI" id="CHEBI:33019"/>
        <dbReference type="ChEBI" id="CHEBI:72950"/>
        <dbReference type="EC" id="2.5.1.15"/>
    </reaction>
</comment>
<dbReference type="SUPFAM" id="SSF51717">
    <property type="entry name" value="Dihydropteroate synthetase-like"/>
    <property type="match status" value="1"/>
</dbReference>
<dbReference type="GO" id="GO:0005829">
    <property type="term" value="C:cytosol"/>
    <property type="evidence" value="ECO:0007669"/>
    <property type="project" value="TreeGrafter"/>
</dbReference>
<gene>
    <name evidence="10" type="ORF">METZ01_LOCUS436040</name>
</gene>
<dbReference type="EC" id="2.5.1.15" evidence="4"/>
<accession>A0A382YIR9</accession>
<evidence type="ECO:0000256" key="7">
    <source>
        <dbReference type="ARBA" id="ARBA00022842"/>
    </source>
</evidence>
<evidence type="ECO:0000256" key="2">
    <source>
        <dbReference type="ARBA" id="ARBA00001946"/>
    </source>
</evidence>
<sequence>MEVGAKIINDVSALTADPDSLNVAARYAAPVVLVHMQGTPETMQEAPTYDHVALDIFDYLEGRIAACEAAGIARHRLIVDPGIGFGKTMAHNLRIMGDVGLFHALGCPLLIGLSRKYFIARLSAGEAAAGRVPGSIAGALHAISQGVQIVRVHDVRETVQALRVWQAIRGDMPGTEST</sequence>
<evidence type="ECO:0000256" key="6">
    <source>
        <dbReference type="ARBA" id="ARBA00022723"/>
    </source>
</evidence>
<dbReference type="GO" id="GO:0004156">
    <property type="term" value="F:dihydropteroate synthase activity"/>
    <property type="evidence" value="ECO:0007669"/>
    <property type="project" value="UniProtKB-EC"/>
</dbReference>
<evidence type="ECO:0000256" key="8">
    <source>
        <dbReference type="ARBA" id="ARBA00022909"/>
    </source>
</evidence>
<dbReference type="InterPro" id="IPR011005">
    <property type="entry name" value="Dihydropteroate_synth-like_sf"/>
</dbReference>
<proteinExistence type="predicted"/>
<feature type="domain" description="Pterin-binding" evidence="9">
    <location>
        <begin position="1"/>
        <end position="163"/>
    </location>
</feature>
<comment type="pathway">
    <text evidence="3">Cofactor biosynthesis; tetrahydrofolate biosynthesis; 7,8-dihydrofolate from 2-amino-4-hydroxy-6-hydroxymethyl-7,8-dihydropteridine diphosphate and 4-aminobenzoate: step 1/2.</text>
</comment>
<comment type="cofactor">
    <cofactor evidence="2">
        <name>Mg(2+)</name>
        <dbReference type="ChEBI" id="CHEBI:18420"/>
    </cofactor>
</comment>
<dbReference type="PANTHER" id="PTHR20941:SF1">
    <property type="entry name" value="FOLIC ACID SYNTHESIS PROTEIN FOL1"/>
    <property type="match status" value="1"/>
</dbReference>
<evidence type="ECO:0000259" key="9">
    <source>
        <dbReference type="PROSITE" id="PS50972"/>
    </source>
</evidence>
<dbReference type="InterPro" id="IPR045031">
    <property type="entry name" value="DHP_synth-like"/>
</dbReference>
<dbReference type="InterPro" id="IPR006390">
    <property type="entry name" value="DHP_synth_dom"/>
</dbReference>
<protein>
    <recommendedName>
        <fullName evidence="4">dihydropteroate synthase</fullName>
        <ecNumber evidence="4">2.5.1.15</ecNumber>
    </recommendedName>
</protein>
<evidence type="ECO:0000256" key="5">
    <source>
        <dbReference type="ARBA" id="ARBA00022679"/>
    </source>
</evidence>
<evidence type="ECO:0000256" key="1">
    <source>
        <dbReference type="ARBA" id="ARBA00000012"/>
    </source>
</evidence>
<dbReference type="NCBIfam" id="TIGR01496">
    <property type="entry name" value="DHPS"/>
    <property type="match status" value="1"/>
</dbReference>
<dbReference type="GO" id="GO:0046872">
    <property type="term" value="F:metal ion binding"/>
    <property type="evidence" value="ECO:0007669"/>
    <property type="project" value="UniProtKB-KW"/>
</dbReference>